<evidence type="ECO:0000256" key="1">
    <source>
        <dbReference type="ARBA" id="ARBA00022670"/>
    </source>
</evidence>
<protein>
    <recommendedName>
        <fullName evidence="6">Peptidase metallopeptidase domain-containing protein</fullName>
    </recommendedName>
</protein>
<dbReference type="InterPro" id="IPR006026">
    <property type="entry name" value="Peptidase_Metallo"/>
</dbReference>
<dbReference type="GO" id="GO:0006508">
    <property type="term" value="P:proteolysis"/>
    <property type="evidence" value="ECO:0007669"/>
    <property type="project" value="UniProtKB-KW"/>
</dbReference>
<dbReference type="GO" id="GO:0004222">
    <property type="term" value="F:metalloendopeptidase activity"/>
    <property type="evidence" value="ECO:0007669"/>
    <property type="project" value="InterPro"/>
</dbReference>
<gene>
    <name evidence="7" type="ORF">ETAA1_53940</name>
</gene>
<keyword evidence="2" id="KW-0479">Metal-binding</keyword>
<dbReference type="GO" id="GO:0031012">
    <property type="term" value="C:extracellular matrix"/>
    <property type="evidence" value="ECO:0007669"/>
    <property type="project" value="InterPro"/>
</dbReference>
<dbReference type="Proteomes" id="UP000319576">
    <property type="component" value="Chromosome"/>
</dbReference>
<accession>A0A517Y0W1</accession>
<dbReference type="SMART" id="SM00235">
    <property type="entry name" value="ZnMc"/>
    <property type="match status" value="1"/>
</dbReference>
<evidence type="ECO:0000256" key="2">
    <source>
        <dbReference type="ARBA" id="ARBA00022723"/>
    </source>
</evidence>
<evidence type="ECO:0000313" key="8">
    <source>
        <dbReference type="Proteomes" id="UP000319576"/>
    </source>
</evidence>
<feature type="domain" description="Peptidase metallopeptidase" evidence="6">
    <location>
        <begin position="72"/>
        <end position="238"/>
    </location>
</feature>
<keyword evidence="4" id="KW-0862">Zinc</keyword>
<keyword evidence="3" id="KW-0378">Hydrolase</keyword>
<dbReference type="SUPFAM" id="SSF55486">
    <property type="entry name" value="Metalloproteases ('zincins'), catalytic domain"/>
    <property type="match status" value="1"/>
</dbReference>
<keyword evidence="8" id="KW-1185">Reference proteome</keyword>
<feature type="compositionally biased region" description="Basic and acidic residues" evidence="5">
    <location>
        <begin position="21"/>
        <end position="34"/>
    </location>
</feature>
<evidence type="ECO:0000256" key="5">
    <source>
        <dbReference type="SAM" id="MobiDB-lite"/>
    </source>
</evidence>
<dbReference type="InterPro" id="IPR024079">
    <property type="entry name" value="MetalloPept_cat_dom_sf"/>
</dbReference>
<feature type="compositionally biased region" description="Basic and acidic residues" evidence="5">
    <location>
        <begin position="1"/>
        <end position="14"/>
    </location>
</feature>
<evidence type="ECO:0000313" key="7">
    <source>
        <dbReference type="EMBL" id="QDU23394.1"/>
    </source>
</evidence>
<evidence type="ECO:0000256" key="3">
    <source>
        <dbReference type="ARBA" id="ARBA00022801"/>
    </source>
</evidence>
<dbReference type="Gene3D" id="3.40.390.10">
    <property type="entry name" value="Collagenase (Catalytic Domain)"/>
    <property type="match status" value="1"/>
</dbReference>
<proteinExistence type="predicted"/>
<dbReference type="EMBL" id="CP036273">
    <property type="protein sequence ID" value="QDU23394.1"/>
    <property type="molecule type" value="Genomic_DNA"/>
</dbReference>
<evidence type="ECO:0000259" key="6">
    <source>
        <dbReference type="SMART" id="SM00235"/>
    </source>
</evidence>
<evidence type="ECO:0000256" key="4">
    <source>
        <dbReference type="ARBA" id="ARBA00022833"/>
    </source>
</evidence>
<name>A0A517Y0W1_9BACT</name>
<keyword evidence="1" id="KW-0645">Protease</keyword>
<dbReference type="InterPro" id="IPR001818">
    <property type="entry name" value="Pept_M10_metallopeptidase"/>
</dbReference>
<sequence>MAKADKKGDDKPAERPAAFKPRGDKKPTKRQEASIHVIDKAKGIVCATERRGHPTPQGRSPLDLVLDAPGGSIPLWGPDTTLRWRFRDESFDYFADPEKAMEAVRKLCSKALRKWGAALPVTFTYDEGLWDFEIVMSGSNNCNAMGCTLASAFFPGSGQNKLMLYPRLFDEGQDEIVETLCHEFGHTFGLRHFFALTSEQAWPAKIFGRHEEESIMNYGVNSTLTDADKDDLEELYRLAWGGELTHINGTPIRFVSPYSAQGGSSAVAPAAGPGPAPAVNPAFLPAPRAGGAAMAVAPAAAAGRLQSRKPYLDADD</sequence>
<organism evidence="7 8">
    <name type="scientific">Urbifossiella limnaea</name>
    <dbReference type="NCBI Taxonomy" id="2528023"/>
    <lineage>
        <taxon>Bacteria</taxon>
        <taxon>Pseudomonadati</taxon>
        <taxon>Planctomycetota</taxon>
        <taxon>Planctomycetia</taxon>
        <taxon>Gemmatales</taxon>
        <taxon>Gemmataceae</taxon>
        <taxon>Urbifossiella</taxon>
    </lineage>
</organism>
<dbReference type="RefSeq" id="WP_202920424.1">
    <property type="nucleotide sequence ID" value="NZ_CP036273.1"/>
</dbReference>
<dbReference type="KEGG" id="uli:ETAA1_53940"/>
<dbReference type="CDD" id="cd04268">
    <property type="entry name" value="ZnMc_MMP_like"/>
    <property type="match status" value="1"/>
</dbReference>
<feature type="region of interest" description="Disordered" evidence="5">
    <location>
        <begin position="1"/>
        <end position="34"/>
    </location>
</feature>
<dbReference type="AlphaFoldDB" id="A0A517Y0W1"/>
<dbReference type="Pfam" id="PF00413">
    <property type="entry name" value="Peptidase_M10"/>
    <property type="match status" value="1"/>
</dbReference>
<dbReference type="GO" id="GO:0008270">
    <property type="term" value="F:zinc ion binding"/>
    <property type="evidence" value="ECO:0007669"/>
    <property type="project" value="InterPro"/>
</dbReference>
<reference evidence="7 8" key="1">
    <citation type="submission" date="2019-02" db="EMBL/GenBank/DDBJ databases">
        <title>Deep-cultivation of Planctomycetes and their phenomic and genomic characterization uncovers novel biology.</title>
        <authorList>
            <person name="Wiegand S."/>
            <person name="Jogler M."/>
            <person name="Boedeker C."/>
            <person name="Pinto D."/>
            <person name="Vollmers J."/>
            <person name="Rivas-Marin E."/>
            <person name="Kohn T."/>
            <person name="Peeters S.H."/>
            <person name="Heuer A."/>
            <person name="Rast P."/>
            <person name="Oberbeckmann S."/>
            <person name="Bunk B."/>
            <person name="Jeske O."/>
            <person name="Meyerdierks A."/>
            <person name="Storesund J.E."/>
            <person name="Kallscheuer N."/>
            <person name="Luecker S."/>
            <person name="Lage O.M."/>
            <person name="Pohl T."/>
            <person name="Merkel B.J."/>
            <person name="Hornburger P."/>
            <person name="Mueller R.-W."/>
            <person name="Bruemmer F."/>
            <person name="Labrenz M."/>
            <person name="Spormann A.M."/>
            <person name="Op den Camp H."/>
            <person name="Overmann J."/>
            <person name="Amann R."/>
            <person name="Jetten M.S.M."/>
            <person name="Mascher T."/>
            <person name="Medema M.H."/>
            <person name="Devos D.P."/>
            <person name="Kaster A.-K."/>
            <person name="Ovreas L."/>
            <person name="Rohde M."/>
            <person name="Galperin M.Y."/>
            <person name="Jogler C."/>
        </authorList>
    </citation>
    <scope>NUCLEOTIDE SEQUENCE [LARGE SCALE GENOMIC DNA]</scope>
    <source>
        <strain evidence="7 8">ETA_A1</strain>
    </source>
</reference>